<evidence type="ECO:0000313" key="2">
    <source>
        <dbReference type="EMBL" id="ORJ23736.1"/>
    </source>
</evidence>
<feature type="domain" description="IrrE N-terminal-like" evidence="1">
    <location>
        <begin position="145"/>
        <end position="234"/>
    </location>
</feature>
<protein>
    <recommendedName>
        <fullName evidence="1">IrrE N-terminal-like domain-containing protein</fullName>
    </recommendedName>
</protein>
<dbReference type="AlphaFoldDB" id="A0A1X0WAD6"/>
<dbReference type="Gene3D" id="1.10.10.2910">
    <property type="match status" value="1"/>
</dbReference>
<keyword evidence="3" id="KW-1185">Reference proteome</keyword>
<proteinExistence type="predicted"/>
<evidence type="ECO:0000313" key="3">
    <source>
        <dbReference type="Proteomes" id="UP000192536"/>
    </source>
</evidence>
<dbReference type="RefSeq" id="WP_084913215.1">
    <property type="nucleotide sequence ID" value="NZ_MRWE01000044.1"/>
</dbReference>
<accession>A0A1X0WAD6</accession>
<dbReference type="PANTHER" id="PTHR43236">
    <property type="entry name" value="ANTITOXIN HIGA1"/>
    <property type="match status" value="1"/>
</dbReference>
<dbReference type="InterPro" id="IPR052345">
    <property type="entry name" value="Rad_response_metalloprotease"/>
</dbReference>
<name>A0A1X0WAD6_9GAMM</name>
<organism evidence="2 3">
    <name type="scientific">Rouxiella badensis</name>
    <dbReference type="NCBI Taxonomy" id="1646377"/>
    <lineage>
        <taxon>Bacteria</taxon>
        <taxon>Pseudomonadati</taxon>
        <taxon>Pseudomonadota</taxon>
        <taxon>Gammaproteobacteria</taxon>
        <taxon>Enterobacterales</taxon>
        <taxon>Yersiniaceae</taxon>
        <taxon>Rouxiella</taxon>
    </lineage>
</organism>
<sequence length="332" mass="36270">MSNNNQMSQIYSKFGQAGFNLAYIRKLLPDWWDERLADTPSGRQYASLHLARMFSILPDSLKDGSEGICFNFGGNHKYKHRQNVAANDLDIATAVAYTAAKIAASNFKVPHSANVALDPLAIRSQILSKEPWVSLGSLVSFCHSVGIPVVYLKSFPQAAKKMAGLALMSHGRPVIVLTQPQKHGYMLFDLAHELGHIAKGHLNAENGQCHVDAKIENASTDEIEKEANEFAFQVISGQKSLRIVPTAGGLNGANLARAAHKYGSDNHIDPTHIALNYGFAQNRWGVAVSAVKLLCEGSVPDQDLVKTMMKSGMDLENIHEDNLKVLENLIGE</sequence>
<gene>
    <name evidence="2" type="ORF">BS640_19985</name>
</gene>
<reference evidence="2 3" key="1">
    <citation type="journal article" date="2017" name="Int. J. Syst. Evol. Microbiol.">
        <title>Rouxiella badensis sp. nov. and Rouxiella silvae sp. nov. isolated from peat bog soil in Germany and emendation of the genus description.</title>
        <authorList>
            <person name="Le Fleche-Mateos A."/>
            <person name="Kugler J.H."/>
            <person name="Hansen S.H."/>
            <person name="Syldatk C."/>
            <person name="Hausmann R."/>
            <person name="Lomprez F."/>
            <person name="Vandenbogaert M."/>
            <person name="Manuguerra J.C."/>
            <person name="Grimont P.A."/>
        </authorList>
    </citation>
    <scope>NUCLEOTIDE SEQUENCE [LARGE SCALE GENOMIC DNA]</scope>
    <source>
        <strain evidence="2 3">DSM 100043</strain>
    </source>
</reference>
<dbReference type="EMBL" id="MRWE01000044">
    <property type="protein sequence ID" value="ORJ23736.1"/>
    <property type="molecule type" value="Genomic_DNA"/>
</dbReference>
<dbReference type="PANTHER" id="PTHR43236:SF1">
    <property type="entry name" value="BLL7220 PROTEIN"/>
    <property type="match status" value="1"/>
</dbReference>
<evidence type="ECO:0000259" key="1">
    <source>
        <dbReference type="Pfam" id="PF06114"/>
    </source>
</evidence>
<comment type="caution">
    <text evidence="2">The sequence shown here is derived from an EMBL/GenBank/DDBJ whole genome shotgun (WGS) entry which is preliminary data.</text>
</comment>
<dbReference type="Pfam" id="PF06114">
    <property type="entry name" value="Peptidase_M78"/>
    <property type="match status" value="1"/>
</dbReference>
<dbReference type="STRING" id="1646377.BS640_19985"/>
<dbReference type="InterPro" id="IPR010359">
    <property type="entry name" value="IrrE_HExxH"/>
</dbReference>
<dbReference type="Proteomes" id="UP000192536">
    <property type="component" value="Unassembled WGS sequence"/>
</dbReference>